<dbReference type="Pfam" id="PF01398">
    <property type="entry name" value="JAB"/>
    <property type="match status" value="1"/>
</dbReference>
<evidence type="ECO:0000259" key="5">
    <source>
        <dbReference type="PROSITE" id="PS50249"/>
    </source>
</evidence>
<evidence type="ECO:0000313" key="6">
    <source>
        <dbReference type="Proteomes" id="UP000515125"/>
    </source>
</evidence>
<keyword evidence="1" id="KW-0963">Cytoplasm</keyword>
<keyword evidence="2 7" id="KW-0396">Initiation factor</keyword>
<feature type="region of interest" description="Disordered" evidence="4">
    <location>
        <begin position="47"/>
        <end position="71"/>
    </location>
</feature>
<dbReference type="InterPro" id="IPR037518">
    <property type="entry name" value="MPN"/>
</dbReference>
<sequence length="487" mass="53499">MSKYVPPHLRVGGGSAAAPASASAPSGAIDAAAAVNNLLRARAAEDAGAPPALDGSSSGAGGSPGGAGQGAWGAWGRGAAVLRTNKPKPQQRSTTLRVVEVDSLVIMKILKHWRDFHPLPVNGQLLGTETRDKLEVTNCFPLPQKKEVLSALQQEKISGDLEERVDEEFDRYQDRMAELMHDLNVDCFTVGWYLTVSFSEALQKEIIESLVAYQELVDRAVLLAFDPQRLSNGRIPFKAYRVKPEFLPLFHAYEADVAQYSKITAADILVEVPVTLRNAFLSEAFFLEWSNRSSLSASSLCWGTPQPSSLERGIGQVSLCLDLLGEEQEKVQRYQRDSLRQQQLQKQLTERRRLENEQRRLKGEPLLPAEPEGLSMRPVEVPSLLPSLLLQAQVGQHVQQISDACGDSLKKMFLLNYANQGVRDACSQRLQLESHREPGAIETSDNRRALGAMFEVEEMLWGETTPAGAAGTMAIGQGTQWGQTRTD</sequence>
<protein>
    <submittedName>
        <fullName evidence="7">Eukaryotic translation initiation factor 3 subunit H</fullName>
    </submittedName>
</protein>
<dbReference type="PANTHER" id="PTHR10410">
    <property type="entry name" value="EUKARYOTIC TRANSLATION INITIATION FACTOR 3 -RELATED"/>
    <property type="match status" value="1"/>
</dbReference>
<dbReference type="OrthoDB" id="10265695at2759"/>
<name>A0A6P6RQI1_9EIME</name>
<feature type="compositionally biased region" description="Basic and acidic residues" evidence="4">
    <location>
        <begin position="348"/>
        <end position="363"/>
    </location>
</feature>
<feature type="region of interest" description="Disordered" evidence="4">
    <location>
        <begin position="345"/>
        <end position="373"/>
    </location>
</feature>
<dbReference type="CDD" id="cd08065">
    <property type="entry name" value="MPN_eIF3h"/>
    <property type="match status" value="1"/>
</dbReference>
<reference evidence="7" key="1">
    <citation type="submission" date="2025-08" db="UniProtKB">
        <authorList>
            <consortium name="RefSeq"/>
        </authorList>
    </citation>
    <scope>IDENTIFICATION</scope>
</reference>
<dbReference type="InterPro" id="IPR045810">
    <property type="entry name" value="eIF3h_C"/>
</dbReference>
<feature type="compositionally biased region" description="Gly residues" evidence="4">
    <location>
        <begin position="58"/>
        <end position="71"/>
    </location>
</feature>
<dbReference type="AlphaFoldDB" id="A0A6P6RQI1"/>
<feature type="domain" description="MPN" evidence="5">
    <location>
        <begin position="99"/>
        <end position="246"/>
    </location>
</feature>
<evidence type="ECO:0000256" key="3">
    <source>
        <dbReference type="ARBA" id="ARBA00022917"/>
    </source>
</evidence>
<dbReference type="SMART" id="SM00232">
    <property type="entry name" value="JAB_MPN"/>
    <property type="match status" value="1"/>
</dbReference>
<dbReference type="InterPro" id="IPR050242">
    <property type="entry name" value="JAMM_MPN+_peptidase_M67A"/>
</dbReference>
<dbReference type="GO" id="GO:0008237">
    <property type="term" value="F:metallopeptidase activity"/>
    <property type="evidence" value="ECO:0007669"/>
    <property type="project" value="InterPro"/>
</dbReference>
<gene>
    <name evidence="7" type="primary">LOC34623247</name>
</gene>
<dbReference type="GO" id="GO:0005852">
    <property type="term" value="C:eukaryotic translation initiation factor 3 complex"/>
    <property type="evidence" value="ECO:0007669"/>
    <property type="project" value="InterPro"/>
</dbReference>
<evidence type="ECO:0000256" key="1">
    <source>
        <dbReference type="ARBA" id="ARBA00022490"/>
    </source>
</evidence>
<dbReference type="GO" id="GO:0003743">
    <property type="term" value="F:translation initiation factor activity"/>
    <property type="evidence" value="ECO:0007669"/>
    <property type="project" value="UniProtKB-KW"/>
</dbReference>
<feature type="compositionally biased region" description="Low complexity" evidence="4">
    <location>
        <begin position="47"/>
        <end position="57"/>
    </location>
</feature>
<accession>A0A6P6RQI1</accession>
<keyword evidence="3" id="KW-0648">Protein biosynthesis</keyword>
<evidence type="ECO:0000256" key="4">
    <source>
        <dbReference type="SAM" id="MobiDB-lite"/>
    </source>
</evidence>
<dbReference type="Pfam" id="PF19445">
    <property type="entry name" value="eIF3h_C"/>
    <property type="match status" value="1"/>
</dbReference>
<dbReference type="Proteomes" id="UP000515125">
    <property type="component" value="Unplaced"/>
</dbReference>
<evidence type="ECO:0000313" key="7">
    <source>
        <dbReference type="RefSeq" id="XP_026190028.1"/>
    </source>
</evidence>
<dbReference type="InterPro" id="IPR000555">
    <property type="entry name" value="JAMM/MPN+_dom"/>
</dbReference>
<dbReference type="PROSITE" id="PS50249">
    <property type="entry name" value="MPN"/>
    <property type="match status" value="1"/>
</dbReference>
<keyword evidence="6" id="KW-1185">Reference proteome</keyword>
<organism evidence="6 7">
    <name type="scientific">Cyclospora cayetanensis</name>
    <dbReference type="NCBI Taxonomy" id="88456"/>
    <lineage>
        <taxon>Eukaryota</taxon>
        <taxon>Sar</taxon>
        <taxon>Alveolata</taxon>
        <taxon>Apicomplexa</taxon>
        <taxon>Conoidasida</taxon>
        <taxon>Coccidia</taxon>
        <taxon>Eucoccidiorida</taxon>
        <taxon>Eimeriorina</taxon>
        <taxon>Eimeriidae</taxon>
        <taxon>Cyclospora</taxon>
    </lineage>
</organism>
<evidence type="ECO:0000256" key="2">
    <source>
        <dbReference type="ARBA" id="ARBA00022540"/>
    </source>
</evidence>
<proteinExistence type="predicted"/>
<dbReference type="RefSeq" id="XP_026190028.1">
    <property type="nucleotide sequence ID" value="XM_026334243.1"/>
</dbReference>
<dbReference type="InterPro" id="IPR027524">
    <property type="entry name" value="eIF3h"/>
</dbReference>
<dbReference type="Gene3D" id="3.40.140.10">
    <property type="entry name" value="Cytidine Deaminase, domain 2"/>
    <property type="match status" value="1"/>
</dbReference>
<dbReference type="GeneID" id="34623247"/>